<organism evidence="2 3">
    <name type="scientific">Acetobacterium wieringae</name>
    <dbReference type="NCBI Taxonomy" id="52694"/>
    <lineage>
        <taxon>Bacteria</taxon>
        <taxon>Bacillati</taxon>
        <taxon>Bacillota</taxon>
        <taxon>Clostridia</taxon>
        <taxon>Eubacteriales</taxon>
        <taxon>Eubacteriaceae</taxon>
        <taxon>Acetobacterium</taxon>
    </lineage>
</organism>
<dbReference type="EMBL" id="VSLA01000004">
    <property type="protein sequence ID" value="TYC87627.1"/>
    <property type="molecule type" value="Genomic_DNA"/>
</dbReference>
<proteinExistence type="predicted"/>
<feature type="transmembrane region" description="Helical" evidence="1">
    <location>
        <begin position="7"/>
        <end position="28"/>
    </location>
</feature>
<dbReference type="AlphaFoldDB" id="A0A5D0WU21"/>
<reference evidence="2 3" key="1">
    <citation type="submission" date="2019-08" db="EMBL/GenBank/DDBJ databases">
        <title>Isolation and enrichment of carboxydotrophic bacteria from anaerobic sludge for the production of bio-based chemicals from syngas.</title>
        <authorList>
            <person name="Antares A.L."/>
            <person name="Moreira J."/>
            <person name="Diender M."/>
            <person name="Parshina S.N."/>
            <person name="Stams A.J.M."/>
            <person name="Alves M."/>
            <person name="Alves J.I."/>
            <person name="Sousa D.Z."/>
        </authorList>
    </citation>
    <scope>NUCLEOTIDE SEQUENCE [LARGE SCALE GENOMIC DNA]</scope>
    <source>
        <strain evidence="2 3">JM</strain>
    </source>
</reference>
<evidence type="ECO:0000256" key="1">
    <source>
        <dbReference type="SAM" id="Phobius"/>
    </source>
</evidence>
<dbReference type="Proteomes" id="UP000322619">
    <property type="component" value="Unassembled WGS sequence"/>
</dbReference>
<dbReference type="RefSeq" id="WP_148636871.1">
    <property type="nucleotide sequence ID" value="NZ_VSLA01000004.1"/>
</dbReference>
<keyword evidence="1" id="KW-0812">Transmembrane</keyword>
<name>A0A5D0WU21_9FIRM</name>
<protein>
    <submittedName>
        <fullName evidence="2">Uncharacterized protein</fullName>
    </submittedName>
</protein>
<keyword evidence="1" id="KW-0472">Membrane</keyword>
<evidence type="ECO:0000313" key="2">
    <source>
        <dbReference type="EMBL" id="TYC87627.1"/>
    </source>
</evidence>
<sequence>MMKNNRLFTVTITILMVCLGVMVVNWLIVPLPDWIVRSFGLLMLADLPVLVYSRIKISKTINKKKGSF</sequence>
<accession>A0A5D0WU21</accession>
<evidence type="ECO:0000313" key="3">
    <source>
        <dbReference type="Proteomes" id="UP000322619"/>
    </source>
</evidence>
<gene>
    <name evidence="2" type="ORF">FXB42_04035</name>
</gene>
<comment type="caution">
    <text evidence="2">The sequence shown here is derived from an EMBL/GenBank/DDBJ whole genome shotgun (WGS) entry which is preliminary data.</text>
</comment>
<keyword evidence="1" id="KW-1133">Transmembrane helix</keyword>
<feature type="transmembrane region" description="Helical" evidence="1">
    <location>
        <begin position="34"/>
        <end position="55"/>
    </location>
</feature>